<dbReference type="SUPFAM" id="SSF51430">
    <property type="entry name" value="NAD(P)-linked oxidoreductase"/>
    <property type="match status" value="1"/>
</dbReference>
<evidence type="ECO:0000313" key="3">
    <source>
        <dbReference type="EMBL" id="KAL1496500.1"/>
    </source>
</evidence>
<dbReference type="InterPro" id="IPR023210">
    <property type="entry name" value="NADP_OxRdtase_dom"/>
</dbReference>
<keyword evidence="4" id="KW-1185">Reference proteome</keyword>
<dbReference type="GO" id="GO:0016491">
    <property type="term" value="F:oxidoreductase activity"/>
    <property type="evidence" value="ECO:0007669"/>
    <property type="project" value="UniProtKB-KW"/>
</dbReference>
<dbReference type="Pfam" id="PF00248">
    <property type="entry name" value="Aldo_ket_red"/>
    <property type="match status" value="1"/>
</dbReference>
<protein>
    <recommendedName>
        <fullName evidence="2">NADP-dependent oxidoreductase domain-containing protein</fullName>
    </recommendedName>
</protein>
<dbReference type="EMBL" id="JBGBPQ010000029">
    <property type="protein sequence ID" value="KAL1496500.1"/>
    <property type="molecule type" value="Genomic_DNA"/>
</dbReference>
<name>A0AB34IE80_PRYPA</name>
<evidence type="ECO:0000313" key="4">
    <source>
        <dbReference type="Proteomes" id="UP001515480"/>
    </source>
</evidence>
<dbReference type="PANTHER" id="PTHR43625:SF5">
    <property type="entry name" value="PYRIDOXAL REDUCTASE, CHLOROPLASTIC"/>
    <property type="match status" value="1"/>
</dbReference>
<sequence>MAPASITLGALTTSPIGFGCMGMTAFYGPPMKNADGVALLQAVHAAGCSHFDTAEVYRQFGEVVEGTFPTNEELVGAYLRTVPRDSFTVATKYAPWMHEQRFDYEAVSSSLDGSLARLGVDAVDLYYCHRMPATVELLEEWMHAAKRLVESGRVKHVGLSEVPPQWLRRAHAIHPVAAVQQEWSLLTRGLEAELLPTCRELGVGIVAYSPLARNLLAKTAEAPPEDWRANHPRFGDLANFKANQELAAKVAALAEGKGCTGAQISLAWLTHKAAALGVSAIAIPGTTKAANALSNIASLDVSLSEEDMATLEALGALVAGARGNEEYLASGIEGKSAA</sequence>
<evidence type="ECO:0000256" key="1">
    <source>
        <dbReference type="ARBA" id="ARBA00023002"/>
    </source>
</evidence>
<keyword evidence="1" id="KW-0560">Oxidoreductase</keyword>
<dbReference type="InterPro" id="IPR050791">
    <property type="entry name" value="Aldo-Keto_reductase"/>
</dbReference>
<evidence type="ECO:0000259" key="2">
    <source>
        <dbReference type="Pfam" id="PF00248"/>
    </source>
</evidence>
<gene>
    <name evidence="3" type="ORF">AB1Y20_016454</name>
</gene>
<accession>A0AB34IE80</accession>
<reference evidence="3 4" key="1">
    <citation type="journal article" date="2024" name="Science">
        <title>Giant polyketide synthase enzymes in the biosynthesis of giant marine polyether toxins.</title>
        <authorList>
            <person name="Fallon T.R."/>
            <person name="Shende V.V."/>
            <person name="Wierzbicki I.H."/>
            <person name="Pendleton A.L."/>
            <person name="Watervoot N.F."/>
            <person name="Auber R.P."/>
            <person name="Gonzalez D.J."/>
            <person name="Wisecaver J.H."/>
            <person name="Moore B.S."/>
        </authorList>
    </citation>
    <scope>NUCLEOTIDE SEQUENCE [LARGE SCALE GENOMIC DNA]</scope>
    <source>
        <strain evidence="3 4">12B1</strain>
    </source>
</reference>
<organism evidence="3 4">
    <name type="scientific">Prymnesium parvum</name>
    <name type="common">Toxic golden alga</name>
    <dbReference type="NCBI Taxonomy" id="97485"/>
    <lineage>
        <taxon>Eukaryota</taxon>
        <taxon>Haptista</taxon>
        <taxon>Haptophyta</taxon>
        <taxon>Prymnesiophyceae</taxon>
        <taxon>Prymnesiales</taxon>
        <taxon>Prymnesiaceae</taxon>
        <taxon>Prymnesium</taxon>
    </lineage>
</organism>
<comment type="caution">
    <text evidence="3">The sequence shown here is derived from an EMBL/GenBank/DDBJ whole genome shotgun (WGS) entry which is preliminary data.</text>
</comment>
<dbReference type="Proteomes" id="UP001515480">
    <property type="component" value="Unassembled WGS sequence"/>
</dbReference>
<dbReference type="AlphaFoldDB" id="A0AB34IE80"/>
<proteinExistence type="predicted"/>
<dbReference type="GO" id="GO:0005737">
    <property type="term" value="C:cytoplasm"/>
    <property type="evidence" value="ECO:0007669"/>
    <property type="project" value="TreeGrafter"/>
</dbReference>
<dbReference type="Gene3D" id="3.20.20.100">
    <property type="entry name" value="NADP-dependent oxidoreductase domain"/>
    <property type="match status" value="1"/>
</dbReference>
<dbReference type="PANTHER" id="PTHR43625">
    <property type="entry name" value="AFLATOXIN B1 ALDEHYDE REDUCTASE"/>
    <property type="match status" value="1"/>
</dbReference>
<dbReference type="InterPro" id="IPR036812">
    <property type="entry name" value="NAD(P)_OxRdtase_dom_sf"/>
</dbReference>
<feature type="domain" description="NADP-dependent oxidoreductase" evidence="2">
    <location>
        <begin position="16"/>
        <end position="314"/>
    </location>
</feature>